<dbReference type="PANTHER" id="PTHR11953:SF2">
    <property type="entry name" value="EXOSOME COMPLEX COMPONENT MTR3"/>
    <property type="match status" value="1"/>
</dbReference>
<dbReference type="SUPFAM" id="SSF54211">
    <property type="entry name" value="Ribosomal protein S5 domain 2-like"/>
    <property type="match status" value="1"/>
</dbReference>
<dbReference type="GO" id="GO:0003723">
    <property type="term" value="F:RNA binding"/>
    <property type="evidence" value="ECO:0007669"/>
    <property type="project" value="UniProtKB-KW"/>
</dbReference>
<evidence type="ECO:0000256" key="5">
    <source>
        <dbReference type="ARBA" id="ARBA00022552"/>
    </source>
</evidence>
<sequence length="278" mass="30153">MNKPLVDSRRFTLPPDAKDYRVYSSKKDNASSKSQYRLDGEREKDISVRPLFCEVGILTQSKGSAYLERGRTKVLASVFGPREVSKKLDFSSTAGSLNVEYKEAPFASRSDGRGEAKERDVGLFLAQTLRSTVCLHLYPKSRIDVCITVLEDDGSAIPTAITAAALALSDASINLFDLVIGASVKLCGGKALSYPCKAEEGIQAHGSNAEENQGHIIIGYQPSLEQIAALLQDGVLESSALSSQMRSLIKAAEATLPSVQECLMRSLSEKLKEMNTDK</sequence>
<keyword evidence="7" id="KW-0694">RNA-binding</keyword>
<dbReference type="GO" id="GO:0006364">
    <property type="term" value="P:rRNA processing"/>
    <property type="evidence" value="ECO:0007669"/>
    <property type="project" value="UniProtKB-KW"/>
</dbReference>
<keyword evidence="5" id="KW-0698">rRNA processing</keyword>
<comment type="subcellular location">
    <subcellularLocation>
        <location evidence="2">Cytoplasm</location>
    </subcellularLocation>
    <subcellularLocation>
        <location evidence="1">Nucleus</location>
    </subcellularLocation>
</comment>
<keyword evidence="8" id="KW-0539">Nucleus</keyword>
<dbReference type="SUPFAM" id="SSF55666">
    <property type="entry name" value="Ribonuclease PH domain 2-like"/>
    <property type="match status" value="1"/>
</dbReference>
<dbReference type="GO" id="GO:0016075">
    <property type="term" value="P:rRNA catabolic process"/>
    <property type="evidence" value="ECO:0007669"/>
    <property type="project" value="TreeGrafter"/>
</dbReference>
<accession>C1BMH5</accession>
<dbReference type="Gene3D" id="3.30.230.70">
    <property type="entry name" value="GHMP Kinase, N-terminal domain"/>
    <property type="match status" value="1"/>
</dbReference>
<evidence type="ECO:0000259" key="9">
    <source>
        <dbReference type="Pfam" id="PF01138"/>
    </source>
</evidence>
<keyword evidence="4" id="KW-0963">Cytoplasm</keyword>
<dbReference type="GO" id="GO:0071028">
    <property type="term" value="P:nuclear mRNA surveillance"/>
    <property type="evidence" value="ECO:0007669"/>
    <property type="project" value="TreeGrafter"/>
</dbReference>
<dbReference type="EMBL" id="BT075804">
    <property type="protein sequence ID" value="ACO10228.1"/>
    <property type="molecule type" value="mRNA"/>
</dbReference>
<dbReference type="InterPro" id="IPR001247">
    <property type="entry name" value="ExoRNase_PH_dom1"/>
</dbReference>
<dbReference type="InterPro" id="IPR036345">
    <property type="entry name" value="ExoRNase_PH_dom2_sf"/>
</dbReference>
<evidence type="ECO:0000256" key="2">
    <source>
        <dbReference type="ARBA" id="ARBA00004496"/>
    </source>
</evidence>
<dbReference type="InterPro" id="IPR020568">
    <property type="entry name" value="Ribosomal_Su5_D2-typ_SF"/>
</dbReference>
<name>C1BMH5_CALRO</name>
<protein>
    <submittedName>
        <fullName evidence="10">Exosome complex exonuclease MTR3</fullName>
    </submittedName>
</protein>
<gene>
    <name evidence="10" type="primary">EXOS6</name>
</gene>
<comment type="similarity">
    <text evidence="3">Belongs to the RNase PH family.</text>
</comment>
<dbReference type="GO" id="GO:0000177">
    <property type="term" value="C:cytoplasmic exosome (RNase complex)"/>
    <property type="evidence" value="ECO:0007669"/>
    <property type="project" value="TreeGrafter"/>
</dbReference>
<dbReference type="GO" id="GO:0000176">
    <property type="term" value="C:nuclear exosome (RNase complex)"/>
    <property type="evidence" value="ECO:0007669"/>
    <property type="project" value="TreeGrafter"/>
</dbReference>
<dbReference type="GO" id="GO:0005730">
    <property type="term" value="C:nucleolus"/>
    <property type="evidence" value="ECO:0007669"/>
    <property type="project" value="TreeGrafter"/>
</dbReference>
<feature type="domain" description="Exoribonuclease phosphorolytic" evidence="9">
    <location>
        <begin position="48"/>
        <end position="173"/>
    </location>
</feature>
<evidence type="ECO:0000256" key="4">
    <source>
        <dbReference type="ARBA" id="ARBA00022490"/>
    </source>
</evidence>
<dbReference type="Pfam" id="PF01138">
    <property type="entry name" value="RNase_PH"/>
    <property type="match status" value="1"/>
</dbReference>
<dbReference type="GO" id="GO:0071051">
    <property type="term" value="P:poly(A)-dependent snoRNA 3'-end processing"/>
    <property type="evidence" value="ECO:0007669"/>
    <property type="project" value="TreeGrafter"/>
</dbReference>
<dbReference type="GO" id="GO:0004527">
    <property type="term" value="F:exonuclease activity"/>
    <property type="evidence" value="ECO:0007669"/>
    <property type="project" value="UniProtKB-KW"/>
</dbReference>
<evidence type="ECO:0000256" key="6">
    <source>
        <dbReference type="ARBA" id="ARBA00022835"/>
    </source>
</evidence>
<evidence type="ECO:0000256" key="1">
    <source>
        <dbReference type="ARBA" id="ARBA00004123"/>
    </source>
</evidence>
<keyword evidence="10" id="KW-0540">Nuclease</keyword>
<dbReference type="InterPro" id="IPR027408">
    <property type="entry name" value="PNPase/RNase_PH_dom_sf"/>
</dbReference>
<keyword evidence="10" id="KW-0378">Hydrolase</keyword>
<evidence type="ECO:0000313" key="10">
    <source>
        <dbReference type="EMBL" id="ACO10228.1"/>
    </source>
</evidence>
<evidence type="ECO:0000256" key="3">
    <source>
        <dbReference type="ARBA" id="ARBA00006678"/>
    </source>
</evidence>
<proteinExistence type="evidence at transcript level"/>
<keyword evidence="10" id="KW-0269">Exonuclease</keyword>
<evidence type="ECO:0000256" key="7">
    <source>
        <dbReference type="ARBA" id="ARBA00022884"/>
    </source>
</evidence>
<dbReference type="GO" id="GO:0034475">
    <property type="term" value="P:U4 snRNA 3'-end processing"/>
    <property type="evidence" value="ECO:0007669"/>
    <property type="project" value="TreeGrafter"/>
</dbReference>
<dbReference type="InterPro" id="IPR050080">
    <property type="entry name" value="RNase_PH"/>
</dbReference>
<dbReference type="PANTHER" id="PTHR11953">
    <property type="entry name" value="EXOSOME COMPLEX COMPONENT"/>
    <property type="match status" value="1"/>
</dbReference>
<reference evidence="10" key="1">
    <citation type="submission" date="2009-03" db="EMBL/GenBank/DDBJ databases">
        <title>Caligus rogercresseyi ESTs and full-length cDNAs.</title>
        <authorList>
            <person name="Yasuike M."/>
            <person name="von Schalburg K."/>
            <person name="Cooper G."/>
            <person name="Leong J."/>
            <person name="Jones S.R.M."/>
            <person name="Koop B.F."/>
        </authorList>
    </citation>
    <scope>NUCLEOTIDE SEQUENCE</scope>
    <source>
        <tissue evidence="10">Whole body</tissue>
    </source>
</reference>
<keyword evidence="6" id="KW-0271">Exosome</keyword>
<evidence type="ECO:0000256" key="8">
    <source>
        <dbReference type="ARBA" id="ARBA00023242"/>
    </source>
</evidence>
<organism evidence="10">
    <name type="scientific">Caligus rogercresseyi</name>
    <name type="common">Sea louse</name>
    <dbReference type="NCBI Taxonomy" id="217165"/>
    <lineage>
        <taxon>Eukaryota</taxon>
        <taxon>Metazoa</taxon>
        <taxon>Ecdysozoa</taxon>
        <taxon>Arthropoda</taxon>
        <taxon>Crustacea</taxon>
        <taxon>Multicrustacea</taxon>
        <taxon>Hexanauplia</taxon>
        <taxon>Copepoda</taxon>
        <taxon>Siphonostomatoida</taxon>
        <taxon>Caligidae</taxon>
        <taxon>Caligus</taxon>
    </lineage>
</organism>
<dbReference type="AlphaFoldDB" id="C1BMH5"/>